<keyword evidence="1" id="KW-0732">Signal</keyword>
<feature type="chain" id="PRO_5002873539" evidence="1">
    <location>
        <begin position="21"/>
        <end position="470"/>
    </location>
</feature>
<dbReference type="SUPFAM" id="SSF51556">
    <property type="entry name" value="Metallo-dependent hydrolases"/>
    <property type="match status" value="1"/>
</dbReference>
<feature type="domain" description="Amidohydrolase-related" evidence="2">
    <location>
        <begin position="79"/>
        <end position="451"/>
    </location>
</feature>
<accession>B8KY38</accession>
<gene>
    <name evidence="3" type="ORF">NOR51B_2711</name>
</gene>
<name>B8KY38_9GAMM</name>
<dbReference type="EMBL" id="DS999411">
    <property type="protein sequence ID" value="EED36759.1"/>
    <property type="molecule type" value="Genomic_DNA"/>
</dbReference>
<evidence type="ECO:0000259" key="2">
    <source>
        <dbReference type="Pfam" id="PF01979"/>
    </source>
</evidence>
<feature type="signal peptide" evidence="1">
    <location>
        <begin position="1"/>
        <end position="20"/>
    </location>
</feature>
<dbReference type="SUPFAM" id="SSF51338">
    <property type="entry name" value="Composite domain of metallo-dependent hydrolases"/>
    <property type="match status" value="1"/>
</dbReference>
<sequence length="470" mass="49991">MKLKGVFAAALLLAGSALTAAAGAGVTAVTGVTVIPMDSERSIPNQTVVIADGRIVAIAEAGTVTLPVGADRIDGAGRYLMPGLADMHAHIYGFNNEEEEVAYTPVAEAQLLNYAATGVTLVRDAGGSPGHFSYRSRVSAGDWIGPDLFVASPIFEGERNVWDFTVKVTDPSAVEPLVADYAETGYWGLKIYHTTSSEVFDAIMASAQAHELPVMGHVPFDVGIDATLESGISSIEHLRGYDFDGVPVASLWADGGRSRERFSSWNRMTLERRDELVSKTVAAGVWNVPTLAVNRMLFDPATRTRVIEHPRFTRLLPAMQQGMQDLAGLDAIFSAESRDALGEAYPVMLEFIKALSDAGAGLMTGTDSAVPGYVPGFTVIDEIQSFAEAGLTPFQALQASTIAPARYLGIADDRGTVAVGKRADLVVLNSNPLEDLSALWDLSGVFLNGRWHSLADLEAAMDEQSAVAAE</sequence>
<evidence type="ECO:0000313" key="4">
    <source>
        <dbReference type="Proteomes" id="UP000004699"/>
    </source>
</evidence>
<protein>
    <submittedName>
        <fullName evidence="3">Amidohydrolase</fullName>
    </submittedName>
</protein>
<dbReference type="Gene3D" id="2.30.40.10">
    <property type="entry name" value="Urease, subunit C, domain 1"/>
    <property type="match status" value="1"/>
</dbReference>
<dbReference type="PANTHER" id="PTHR43135">
    <property type="entry name" value="ALPHA-D-RIBOSE 1-METHYLPHOSPHONATE 5-TRIPHOSPHATE DIPHOSPHATASE"/>
    <property type="match status" value="1"/>
</dbReference>
<proteinExistence type="predicted"/>
<dbReference type="GO" id="GO:0016810">
    <property type="term" value="F:hydrolase activity, acting on carbon-nitrogen (but not peptide) bonds"/>
    <property type="evidence" value="ECO:0007669"/>
    <property type="project" value="InterPro"/>
</dbReference>
<keyword evidence="3" id="KW-0378">Hydrolase</keyword>
<dbReference type="Gene3D" id="3.30.110.90">
    <property type="entry name" value="Amidohydrolase"/>
    <property type="match status" value="1"/>
</dbReference>
<dbReference type="Gene3D" id="1.20.58.520">
    <property type="entry name" value="Amidohydrolase"/>
    <property type="match status" value="1"/>
</dbReference>
<dbReference type="eggNOG" id="COG1228">
    <property type="taxonomic scope" value="Bacteria"/>
</dbReference>
<dbReference type="Proteomes" id="UP000004699">
    <property type="component" value="Unassembled WGS sequence"/>
</dbReference>
<dbReference type="AlphaFoldDB" id="B8KY38"/>
<dbReference type="HOGENOM" id="CLU_023620_4_1_6"/>
<dbReference type="RefSeq" id="WP_009021501.1">
    <property type="nucleotide sequence ID" value="NZ_DS999411.1"/>
</dbReference>
<dbReference type="InterPro" id="IPR011059">
    <property type="entry name" value="Metal-dep_hydrolase_composite"/>
</dbReference>
<dbReference type="Gene3D" id="3.40.50.10910">
    <property type="entry name" value="Amidohydrolase"/>
    <property type="match status" value="1"/>
</dbReference>
<reference evidence="4" key="1">
    <citation type="journal article" date="2013" name="BMC Microbiol.">
        <title>Taxonomy and evolution of bacteriochlorophyll a-containing members of the OM60/NOR5 clade of marine gammaproteobacteria: description of Luminiphilus syltensis gen. nov., sp. nov., reclassification of Haliea rubra as Pseudohaliea rubra gen. nov., comb. nov., and emendation of Chromatocurvus halotolerans.</title>
        <authorList>
            <person name="Spring S."/>
            <person name="Riedel T."/>
            <person name="Sproer C."/>
            <person name="Yan S."/>
            <person name="Harder J."/>
            <person name="Fuchs B.M."/>
        </authorList>
    </citation>
    <scope>NUCLEOTIDE SEQUENCE [LARGE SCALE GENOMIC DNA]</scope>
    <source>
        <strain evidence="4">NOR51-B</strain>
    </source>
</reference>
<keyword evidence="4" id="KW-1185">Reference proteome</keyword>
<evidence type="ECO:0000256" key="1">
    <source>
        <dbReference type="SAM" id="SignalP"/>
    </source>
</evidence>
<dbReference type="InterPro" id="IPR006680">
    <property type="entry name" value="Amidohydro-rel"/>
</dbReference>
<evidence type="ECO:0000313" key="3">
    <source>
        <dbReference type="EMBL" id="EED36759.1"/>
    </source>
</evidence>
<dbReference type="InterPro" id="IPR032466">
    <property type="entry name" value="Metal_Hydrolase"/>
</dbReference>
<dbReference type="Pfam" id="PF01979">
    <property type="entry name" value="Amidohydro_1"/>
    <property type="match status" value="1"/>
</dbReference>
<dbReference type="PANTHER" id="PTHR43135:SF3">
    <property type="entry name" value="ALPHA-D-RIBOSE 1-METHYLPHOSPHONATE 5-TRIPHOSPHATE DIPHOSPHATASE"/>
    <property type="match status" value="1"/>
</dbReference>
<dbReference type="STRING" id="565045.NOR51B_2711"/>
<organism evidence="3 4">
    <name type="scientific">Luminiphilus syltensis NOR5-1B</name>
    <dbReference type="NCBI Taxonomy" id="565045"/>
    <lineage>
        <taxon>Bacteria</taxon>
        <taxon>Pseudomonadati</taxon>
        <taxon>Pseudomonadota</taxon>
        <taxon>Gammaproteobacteria</taxon>
        <taxon>Cellvibrionales</taxon>
        <taxon>Halieaceae</taxon>
        <taxon>Luminiphilus</taxon>
    </lineage>
</organism>
<dbReference type="InterPro" id="IPR051781">
    <property type="entry name" value="Metallo-dep_Hydrolase"/>
</dbReference>